<dbReference type="KEGG" id="smo:SELMODRAFT_404937"/>
<organism evidence="2">
    <name type="scientific">Selaginella moellendorffii</name>
    <name type="common">Spikemoss</name>
    <dbReference type="NCBI Taxonomy" id="88036"/>
    <lineage>
        <taxon>Eukaryota</taxon>
        <taxon>Viridiplantae</taxon>
        <taxon>Streptophyta</taxon>
        <taxon>Embryophyta</taxon>
        <taxon>Tracheophyta</taxon>
        <taxon>Lycopodiopsida</taxon>
        <taxon>Selaginellales</taxon>
        <taxon>Selaginellaceae</taxon>
        <taxon>Selaginella</taxon>
    </lineage>
</organism>
<keyword evidence="2" id="KW-1185">Reference proteome</keyword>
<dbReference type="HOGENOM" id="CLU_1443323_0_0_1"/>
<proteinExistence type="predicted"/>
<dbReference type="Gramene" id="EFJ35489">
    <property type="protein sequence ID" value="EFJ35489"/>
    <property type="gene ID" value="SELMODRAFT_404937"/>
</dbReference>
<dbReference type="InParanoid" id="D8QXV1"/>
<dbReference type="EMBL" id="GL377568">
    <property type="protein sequence ID" value="EFJ35489.1"/>
    <property type="molecule type" value="Genomic_DNA"/>
</dbReference>
<evidence type="ECO:0000313" key="1">
    <source>
        <dbReference type="EMBL" id="EFJ35489.1"/>
    </source>
</evidence>
<name>D8QXV1_SELML</name>
<accession>D8QXV1</accession>
<dbReference type="AlphaFoldDB" id="D8QXV1"/>
<sequence>MCGEARAGCCNNTLKDKCASRMKYEAAVWGEAAAGMRNGTDSWKWSSKEEGAPRFDQLNITRTNTEGIPAEIVDLLRGITMWEVWKARCNRIFNDREEGPRVVASRVWTRMITAAAARTLQLEKRGGRNGPEKAKKEAQIWHFLWKQGEAGTARDWVDRARSVVQAGFKSVGQFFQLRVHQTKAKDQS</sequence>
<reference evidence="1 2" key="1">
    <citation type="journal article" date="2011" name="Science">
        <title>The Selaginella genome identifies genetic changes associated with the evolution of vascular plants.</title>
        <authorList>
            <person name="Banks J.A."/>
            <person name="Nishiyama T."/>
            <person name="Hasebe M."/>
            <person name="Bowman J.L."/>
            <person name="Gribskov M."/>
            <person name="dePamphilis C."/>
            <person name="Albert V.A."/>
            <person name="Aono N."/>
            <person name="Aoyama T."/>
            <person name="Ambrose B.A."/>
            <person name="Ashton N.W."/>
            <person name="Axtell M.J."/>
            <person name="Barker E."/>
            <person name="Barker M.S."/>
            <person name="Bennetzen J.L."/>
            <person name="Bonawitz N.D."/>
            <person name="Chapple C."/>
            <person name="Cheng C."/>
            <person name="Correa L.G."/>
            <person name="Dacre M."/>
            <person name="DeBarry J."/>
            <person name="Dreyer I."/>
            <person name="Elias M."/>
            <person name="Engstrom E.M."/>
            <person name="Estelle M."/>
            <person name="Feng L."/>
            <person name="Finet C."/>
            <person name="Floyd S.K."/>
            <person name="Frommer W.B."/>
            <person name="Fujita T."/>
            <person name="Gramzow L."/>
            <person name="Gutensohn M."/>
            <person name="Harholt J."/>
            <person name="Hattori M."/>
            <person name="Heyl A."/>
            <person name="Hirai T."/>
            <person name="Hiwatashi Y."/>
            <person name="Ishikawa M."/>
            <person name="Iwata M."/>
            <person name="Karol K.G."/>
            <person name="Koehler B."/>
            <person name="Kolukisaoglu U."/>
            <person name="Kubo M."/>
            <person name="Kurata T."/>
            <person name="Lalonde S."/>
            <person name="Li K."/>
            <person name="Li Y."/>
            <person name="Litt A."/>
            <person name="Lyons E."/>
            <person name="Manning G."/>
            <person name="Maruyama T."/>
            <person name="Michael T.P."/>
            <person name="Mikami K."/>
            <person name="Miyazaki S."/>
            <person name="Morinaga S."/>
            <person name="Murata T."/>
            <person name="Mueller-Roeber B."/>
            <person name="Nelson D.R."/>
            <person name="Obara M."/>
            <person name="Oguri Y."/>
            <person name="Olmstead R.G."/>
            <person name="Onodera N."/>
            <person name="Petersen B.L."/>
            <person name="Pils B."/>
            <person name="Prigge M."/>
            <person name="Rensing S.A."/>
            <person name="Riano-Pachon D.M."/>
            <person name="Roberts A.W."/>
            <person name="Sato Y."/>
            <person name="Scheller H.V."/>
            <person name="Schulz B."/>
            <person name="Schulz C."/>
            <person name="Shakirov E.V."/>
            <person name="Shibagaki N."/>
            <person name="Shinohara N."/>
            <person name="Shippen D.E."/>
            <person name="Soerensen I."/>
            <person name="Sotooka R."/>
            <person name="Sugimoto N."/>
            <person name="Sugita M."/>
            <person name="Sumikawa N."/>
            <person name="Tanurdzic M."/>
            <person name="Theissen G."/>
            <person name="Ulvskov P."/>
            <person name="Wakazuki S."/>
            <person name="Weng J.K."/>
            <person name="Willats W.W."/>
            <person name="Wipf D."/>
            <person name="Wolf P.G."/>
            <person name="Yang L."/>
            <person name="Zimmer A.D."/>
            <person name="Zhu Q."/>
            <person name="Mitros T."/>
            <person name="Hellsten U."/>
            <person name="Loque D."/>
            <person name="Otillar R."/>
            <person name="Salamov A."/>
            <person name="Schmutz J."/>
            <person name="Shapiro H."/>
            <person name="Lindquist E."/>
            <person name="Lucas S."/>
            <person name="Rokhsar D."/>
            <person name="Grigoriev I.V."/>
        </authorList>
    </citation>
    <scope>NUCLEOTIDE SEQUENCE [LARGE SCALE GENOMIC DNA]</scope>
</reference>
<gene>
    <name evidence="1" type="ORF">SELMODRAFT_404937</name>
</gene>
<evidence type="ECO:0000313" key="2">
    <source>
        <dbReference type="Proteomes" id="UP000001514"/>
    </source>
</evidence>
<protein>
    <submittedName>
        <fullName evidence="1">Uncharacterized protein</fullName>
    </submittedName>
</protein>
<dbReference type="Proteomes" id="UP000001514">
    <property type="component" value="Unassembled WGS sequence"/>
</dbReference>